<dbReference type="Pfam" id="PF00412">
    <property type="entry name" value="LIM"/>
    <property type="match status" value="2"/>
</dbReference>
<evidence type="ECO:0000256" key="3">
    <source>
        <dbReference type="ARBA" id="ARBA00022833"/>
    </source>
</evidence>
<keyword evidence="2" id="KW-0677">Repeat</keyword>
<proteinExistence type="predicted"/>
<dbReference type="PROSITE" id="PS50023">
    <property type="entry name" value="LIM_DOMAIN_2"/>
    <property type="match status" value="2"/>
</dbReference>
<keyword evidence="3 5" id="KW-0862">Zinc</keyword>
<name>A0A1I7RX16_BURXY</name>
<organism evidence="7 8">
    <name type="scientific">Bursaphelenchus xylophilus</name>
    <name type="common">Pinewood nematode worm</name>
    <name type="synonym">Aphelenchoides xylophilus</name>
    <dbReference type="NCBI Taxonomy" id="6326"/>
    <lineage>
        <taxon>Eukaryota</taxon>
        <taxon>Metazoa</taxon>
        <taxon>Ecdysozoa</taxon>
        <taxon>Nematoda</taxon>
        <taxon>Chromadorea</taxon>
        <taxon>Rhabditida</taxon>
        <taxon>Tylenchina</taxon>
        <taxon>Tylenchomorpha</taxon>
        <taxon>Aphelenchoidea</taxon>
        <taxon>Aphelenchoididae</taxon>
        <taxon>Bursaphelenchus</taxon>
    </lineage>
</organism>
<dbReference type="SMART" id="SM00132">
    <property type="entry name" value="LIM"/>
    <property type="match status" value="2"/>
</dbReference>
<dbReference type="InterPro" id="IPR001781">
    <property type="entry name" value="Znf_LIM"/>
</dbReference>
<dbReference type="PANTHER" id="PTHR45787">
    <property type="entry name" value="LD11652P"/>
    <property type="match status" value="1"/>
</dbReference>
<evidence type="ECO:0000256" key="4">
    <source>
        <dbReference type="ARBA" id="ARBA00023038"/>
    </source>
</evidence>
<dbReference type="GO" id="GO:0140297">
    <property type="term" value="F:DNA-binding transcription factor binding"/>
    <property type="evidence" value="ECO:0007669"/>
    <property type="project" value="TreeGrafter"/>
</dbReference>
<dbReference type="GO" id="GO:0046872">
    <property type="term" value="F:metal ion binding"/>
    <property type="evidence" value="ECO:0007669"/>
    <property type="project" value="UniProtKB-KW"/>
</dbReference>
<reference evidence="8" key="1">
    <citation type="submission" date="2016-11" db="UniProtKB">
        <authorList>
            <consortium name="WormBaseParasite"/>
        </authorList>
    </citation>
    <scope>IDENTIFICATION</scope>
</reference>
<evidence type="ECO:0000256" key="1">
    <source>
        <dbReference type="ARBA" id="ARBA00022723"/>
    </source>
</evidence>
<evidence type="ECO:0000313" key="7">
    <source>
        <dbReference type="Proteomes" id="UP000095284"/>
    </source>
</evidence>
<dbReference type="GO" id="GO:0005634">
    <property type="term" value="C:nucleus"/>
    <property type="evidence" value="ECO:0007669"/>
    <property type="project" value="TreeGrafter"/>
</dbReference>
<dbReference type="SUPFAM" id="SSF57716">
    <property type="entry name" value="Glucocorticoid receptor-like (DNA-binding domain)"/>
    <property type="match status" value="1"/>
</dbReference>
<dbReference type="Proteomes" id="UP000095284">
    <property type="component" value="Unplaced"/>
</dbReference>
<accession>A0A1I7RX16</accession>
<dbReference type="AlphaFoldDB" id="A0A1I7RX16"/>
<keyword evidence="4 5" id="KW-0440">LIM domain</keyword>
<evidence type="ECO:0000256" key="5">
    <source>
        <dbReference type="PROSITE-ProRule" id="PRU00125"/>
    </source>
</evidence>
<dbReference type="WBParaSite" id="BXY_0527900.1">
    <property type="protein sequence ID" value="BXY_0527900.1"/>
    <property type="gene ID" value="BXY_0527900"/>
</dbReference>
<evidence type="ECO:0000259" key="6">
    <source>
        <dbReference type="PROSITE" id="PS50023"/>
    </source>
</evidence>
<protein>
    <submittedName>
        <fullName evidence="8">LIM domain only protein 3</fullName>
    </submittedName>
</protein>
<dbReference type="GO" id="GO:0003713">
    <property type="term" value="F:transcription coactivator activity"/>
    <property type="evidence" value="ECO:0007669"/>
    <property type="project" value="TreeGrafter"/>
</dbReference>
<sequence>MECAVCHQIIREQFALSAIGRFFHDDCLRCSCCNGVLAEISRIFYHRDRLVLCLNDYMRLYGSWGFCERCEGPIAPTEWIIKVDSHRFHVDCFDCFECKTRFCVGDQCFVKGHRILCQDDYSRLYLEK</sequence>
<evidence type="ECO:0000256" key="2">
    <source>
        <dbReference type="ARBA" id="ARBA00022737"/>
    </source>
</evidence>
<feature type="domain" description="LIM zinc-binding" evidence="6">
    <location>
        <begin position="65"/>
        <end position="127"/>
    </location>
</feature>
<evidence type="ECO:0000313" key="8">
    <source>
        <dbReference type="WBParaSite" id="BXY_0527900.1"/>
    </source>
</evidence>
<feature type="domain" description="LIM zinc-binding" evidence="6">
    <location>
        <begin position="1"/>
        <end position="63"/>
    </location>
</feature>
<keyword evidence="1 5" id="KW-0479">Metal-binding</keyword>
<dbReference type="PROSITE" id="PS00478">
    <property type="entry name" value="LIM_DOMAIN_1"/>
    <property type="match status" value="2"/>
</dbReference>
<dbReference type="PANTHER" id="PTHR45787:SF1">
    <property type="entry name" value="LIM ZINC-BINDING DOMAIN-CONTAINING PROTEIN"/>
    <property type="match status" value="1"/>
</dbReference>
<dbReference type="GO" id="GO:0045944">
    <property type="term" value="P:positive regulation of transcription by RNA polymerase II"/>
    <property type="evidence" value="ECO:0007669"/>
    <property type="project" value="TreeGrafter"/>
</dbReference>
<dbReference type="InterPro" id="IPR050945">
    <property type="entry name" value="LMO_RBTN_TF"/>
</dbReference>
<dbReference type="Gene3D" id="2.10.110.10">
    <property type="entry name" value="Cysteine Rich Protein"/>
    <property type="match status" value="2"/>
</dbReference>